<gene>
    <name evidence="8" type="primary">panC</name>
    <name evidence="9" type="ORF">FCL54_17980</name>
</gene>
<dbReference type="GO" id="GO:0005524">
    <property type="term" value="F:ATP binding"/>
    <property type="evidence" value="ECO:0007669"/>
    <property type="project" value="UniProtKB-KW"/>
</dbReference>
<evidence type="ECO:0000313" key="10">
    <source>
        <dbReference type="Proteomes" id="UP000308230"/>
    </source>
</evidence>
<dbReference type="GO" id="GO:0004592">
    <property type="term" value="F:pantoate-beta-alanine ligase activity"/>
    <property type="evidence" value="ECO:0007669"/>
    <property type="project" value="UniProtKB-UniRule"/>
</dbReference>
<dbReference type="AlphaFoldDB" id="A0A5R9EXR0"/>
<dbReference type="CDD" id="cd00560">
    <property type="entry name" value="PanC"/>
    <property type="match status" value="1"/>
</dbReference>
<comment type="miscellaneous">
    <text evidence="8">The reaction proceeds by a bi uni uni bi ping pong mechanism.</text>
</comment>
<dbReference type="PANTHER" id="PTHR21299:SF1">
    <property type="entry name" value="PANTOATE--BETA-ALANINE LIGASE"/>
    <property type="match status" value="1"/>
</dbReference>
<dbReference type="OrthoDB" id="9773087at2"/>
<dbReference type="GO" id="GO:0015940">
    <property type="term" value="P:pantothenate biosynthetic process"/>
    <property type="evidence" value="ECO:0007669"/>
    <property type="project" value="UniProtKB-UniRule"/>
</dbReference>
<evidence type="ECO:0000256" key="6">
    <source>
        <dbReference type="ARBA" id="ARBA00022840"/>
    </source>
</evidence>
<dbReference type="FunFam" id="3.40.50.620:FF:000013">
    <property type="entry name" value="Pantothenate synthetase"/>
    <property type="match status" value="1"/>
</dbReference>
<organism evidence="9 10">
    <name type="scientific">Exobacillus caeni</name>
    <dbReference type="NCBI Taxonomy" id="2574798"/>
    <lineage>
        <taxon>Bacteria</taxon>
        <taxon>Bacillati</taxon>
        <taxon>Bacillota</taxon>
        <taxon>Bacilli</taxon>
        <taxon>Bacillales</taxon>
        <taxon>Guptibacillaceae</taxon>
        <taxon>Exobacillus</taxon>
    </lineage>
</organism>
<dbReference type="EMBL" id="SWLG01000015">
    <property type="protein sequence ID" value="TLS35887.1"/>
    <property type="molecule type" value="Genomic_DNA"/>
</dbReference>
<feature type="active site" description="Proton donor" evidence="8">
    <location>
        <position position="37"/>
    </location>
</feature>
<feature type="binding site" evidence="8">
    <location>
        <position position="61"/>
    </location>
    <ligand>
        <name>beta-alanine</name>
        <dbReference type="ChEBI" id="CHEBI:57966"/>
    </ligand>
</feature>
<dbReference type="GO" id="GO:0005829">
    <property type="term" value="C:cytosol"/>
    <property type="evidence" value="ECO:0007669"/>
    <property type="project" value="TreeGrafter"/>
</dbReference>
<evidence type="ECO:0000256" key="3">
    <source>
        <dbReference type="ARBA" id="ARBA00022598"/>
    </source>
</evidence>
<feature type="binding site" evidence="8">
    <location>
        <begin position="147"/>
        <end position="150"/>
    </location>
    <ligand>
        <name>ATP</name>
        <dbReference type="ChEBI" id="CHEBI:30616"/>
    </ligand>
</feature>
<evidence type="ECO:0000256" key="2">
    <source>
        <dbReference type="ARBA" id="ARBA00009256"/>
    </source>
</evidence>
<dbReference type="InterPro" id="IPR004821">
    <property type="entry name" value="Cyt_trans-like"/>
</dbReference>
<comment type="catalytic activity">
    <reaction evidence="7 8">
        <text>(R)-pantoate + beta-alanine + ATP = (R)-pantothenate + AMP + diphosphate + H(+)</text>
        <dbReference type="Rhea" id="RHEA:10912"/>
        <dbReference type="ChEBI" id="CHEBI:15378"/>
        <dbReference type="ChEBI" id="CHEBI:15980"/>
        <dbReference type="ChEBI" id="CHEBI:29032"/>
        <dbReference type="ChEBI" id="CHEBI:30616"/>
        <dbReference type="ChEBI" id="CHEBI:33019"/>
        <dbReference type="ChEBI" id="CHEBI:57966"/>
        <dbReference type="ChEBI" id="CHEBI:456215"/>
        <dbReference type="EC" id="6.3.2.1"/>
    </reaction>
</comment>
<dbReference type="NCBIfam" id="TIGR00018">
    <property type="entry name" value="panC"/>
    <property type="match status" value="1"/>
</dbReference>
<feature type="binding site" evidence="8">
    <location>
        <position position="176"/>
    </location>
    <ligand>
        <name>ATP</name>
        <dbReference type="ChEBI" id="CHEBI:30616"/>
    </ligand>
</feature>
<evidence type="ECO:0000256" key="8">
    <source>
        <dbReference type="HAMAP-Rule" id="MF_00158"/>
    </source>
</evidence>
<dbReference type="EC" id="6.3.2.1" evidence="8"/>
<keyword evidence="8" id="KW-0963">Cytoplasm</keyword>
<comment type="function">
    <text evidence="8">Catalyzes the condensation of pantoate with beta-alanine in an ATP-dependent reaction via a pantoyl-adenylate intermediate.</text>
</comment>
<dbReference type="FunFam" id="3.30.1300.10:FF:000001">
    <property type="entry name" value="Pantothenate synthetase"/>
    <property type="match status" value="1"/>
</dbReference>
<feature type="binding site" evidence="8">
    <location>
        <begin position="184"/>
        <end position="187"/>
    </location>
    <ligand>
        <name>ATP</name>
        <dbReference type="ChEBI" id="CHEBI:30616"/>
    </ligand>
</feature>
<dbReference type="HAMAP" id="MF_00158">
    <property type="entry name" value="PanC"/>
    <property type="match status" value="1"/>
</dbReference>
<feature type="binding site" evidence="8">
    <location>
        <position position="153"/>
    </location>
    <ligand>
        <name>(R)-pantoate</name>
        <dbReference type="ChEBI" id="CHEBI:15980"/>
    </ligand>
</feature>
<comment type="subunit">
    <text evidence="8">Homodimer.</text>
</comment>
<dbReference type="UniPathway" id="UPA00028">
    <property type="reaction ID" value="UER00005"/>
</dbReference>
<keyword evidence="5 8" id="KW-0547">Nucleotide-binding</keyword>
<evidence type="ECO:0000256" key="4">
    <source>
        <dbReference type="ARBA" id="ARBA00022655"/>
    </source>
</evidence>
<dbReference type="InterPro" id="IPR014729">
    <property type="entry name" value="Rossmann-like_a/b/a_fold"/>
</dbReference>
<dbReference type="InterPro" id="IPR003721">
    <property type="entry name" value="Pantoate_ligase"/>
</dbReference>
<keyword evidence="10" id="KW-1185">Reference proteome</keyword>
<proteinExistence type="inferred from homology"/>
<reference evidence="9 10" key="1">
    <citation type="submission" date="2019-04" db="EMBL/GenBank/DDBJ databases">
        <title>Bacillus caeni sp. nov., a bacterium isolated from mangrove sediment.</title>
        <authorList>
            <person name="Huang H."/>
            <person name="Mo K."/>
            <person name="Hu Y."/>
        </authorList>
    </citation>
    <scope>NUCLEOTIDE SEQUENCE [LARGE SCALE GENOMIC DNA]</scope>
    <source>
        <strain evidence="9 10">HB172195</strain>
    </source>
</reference>
<accession>A0A5R9EXR0</accession>
<name>A0A5R9EXR0_9BACL</name>
<dbReference type="Gene3D" id="3.40.50.620">
    <property type="entry name" value="HUPs"/>
    <property type="match status" value="1"/>
</dbReference>
<comment type="pathway">
    <text evidence="1 8">Cofactor biosynthesis; (R)-pantothenate biosynthesis; (R)-pantothenate from (R)-pantoate and beta-alanine: step 1/1.</text>
</comment>
<dbReference type="InterPro" id="IPR042176">
    <property type="entry name" value="Pantoate_ligase_C"/>
</dbReference>
<dbReference type="Gene3D" id="3.30.1300.10">
    <property type="entry name" value="Pantoate-beta-alanine ligase, C-terminal domain"/>
    <property type="match status" value="1"/>
</dbReference>
<dbReference type="PANTHER" id="PTHR21299">
    <property type="entry name" value="CYTIDYLATE KINASE/PANTOATE-BETA-ALANINE LIGASE"/>
    <property type="match status" value="1"/>
</dbReference>
<feature type="binding site" evidence="8">
    <location>
        <begin position="30"/>
        <end position="37"/>
    </location>
    <ligand>
        <name>ATP</name>
        <dbReference type="ChEBI" id="CHEBI:30616"/>
    </ligand>
</feature>
<evidence type="ECO:0000256" key="1">
    <source>
        <dbReference type="ARBA" id="ARBA00004990"/>
    </source>
</evidence>
<keyword evidence="6 8" id="KW-0067">ATP-binding</keyword>
<keyword evidence="3 8" id="KW-0436">Ligase</keyword>
<dbReference type="RefSeq" id="WP_138128323.1">
    <property type="nucleotide sequence ID" value="NZ_SWLG01000015.1"/>
</dbReference>
<comment type="similarity">
    <text evidence="2 8">Belongs to the pantothenate synthetase family.</text>
</comment>
<dbReference type="NCBIfam" id="TIGR00125">
    <property type="entry name" value="cyt_tran_rel"/>
    <property type="match status" value="1"/>
</dbReference>
<dbReference type="Proteomes" id="UP000308230">
    <property type="component" value="Unassembled WGS sequence"/>
</dbReference>
<feature type="binding site" evidence="8">
    <location>
        <position position="61"/>
    </location>
    <ligand>
        <name>(R)-pantoate</name>
        <dbReference type="ChEBI" id="CHEBI:15980"/>
    </ligand>
</feature>
<keyword evidence="4 8" id="KW-0566">Pantothenate biosynthesis</keyword>
<evidence type="ECO:0000256" key="7">
    <source>
        <dbReference type="ARBA" id="ARBA00048258"/>
    </source>
</evidence>
<comment type="subcellular location">
    <subcellularLocation>
        <location evidence="8">Cytoplasm</location>
    </subcellularLocation>
</comment>
<comment type="caution">
    <text evidence="9">The sequence shown here is derived from an EMBL/GenBank/DDBJ whole genome shotgun (WGS) entry which is preliminary data.</text>
</comment>
<sequence length="281" mass="31330">MNVISTIKEMQKKRKDLFIDGKSVGFVPTMGYLHEGHISLIEQAKQENDVVVVSIFVNPLQFGPNEDFDSYPRDLERDEKVAKEHGADFLFYPSVEEMYPQERTTTLTVMNRVDVLCGASRPGHFDGVATVVMKLLQIVGPDRIYFGLKDAQQVAVVDGLVSDFNVPVEIIPCATVRESDGLAKSSRNVYLSEQERAEAPALFESLKTAESMIEDGERNPEPVLGKVKEILSQQTSGEIDYIEILSYPGLKPVAKLENKIIIAIAVKFNKARLIDNLILTV</sequence>
<evidence type="ECO:0000256" key="5">
    <source>
        <dbReference type="ARBA" id="ARBA00022741"/>
    </source>
</evidence>
<protein>
    <recommendedName>
        <fullName evidence="8">Pantothenate synthetase</fullName>
        <shortName evidence="8">PS</shortName>
        <ecNumber evidence="8">6.3.2.1</ecNumber>
    </recommendedName>
    <alternativeName>
        <fullName evidence="8">Pantoate--beta-alanine ligase</fullName>
    </alternativeName>
    <alternativeName>
        <fullName evidence="8">Pantoate-activating enzyme</fullName>
    </alternativeName>
</protein>
<dbReference type="Pfam" id="PF02569">
    <property type="entry name" value="Pantoate_ligase"/>
    <property type="match status" value="1"/>
</dbReference>
<dbReference type="SUPFAM" id="SSF52374">
    <property type="entry name" value="Nucleotidylyl transferase"/>
    <property type="match status" value="1"/>
</dbReference>
<evidence type="ECO:0000313" key="9">
    <source>
        <dbReference type="EMBL" id="TLS35887.1"/>
    </source>
</evidence>